<dbReference type="Proteomes" id="UP000002640">
    <property type="component" value="Unassembled WGS sequence"/>
</dbReference>
<dbReference type="OMA" id="YGGCSEH"/>
<protein>
    <submittedName>
        <fullName evidence="2">Uncharacterized protein</fullName>
    </submittedName>
</protein>
<proteinExistence type="predicted"/>
<dbReference type="RefSeq" id="XP_009519472.1">
    <property type="nucleotide sequence ID" value="XM_009521177.1"/>
</dbReference>
<sequence length="881" mass="96099">MGVRGGGDKPKKHKDRGVKFNEKHTLKYGLSVCSRNAKTSVVESVMCKFCVAFGKESAADATRKRRATANIKYFRQPFRADHYLSHLEINHKHKWAEYEQSSSPEKEKFFAAHIEEATINSLAMAQQQIISAQAGTAVSSCAPGASPASGVAGTGAPPVQRVGPVRLPASEIEKRVVEELVGDMFFNACDEDGLSKEQALDVFRRKEGAENYDILLKNQRLYDLAIKFVACGASYRLTSRMVQCTKEETKMAYYGGCSEHRVAGYVRAVIASNLQKIALMMRSSWAYALATDAAVHQGTSYLDIRVRLWQNGALQDFHLLTLPSFDQHPAPSMMERLEKFLDIMDSNWRGKLLGTTTNGGVNTGRNTGTTGSQQGLSARLTTVVTKPAFYLIWCGVHQLELVVKNCVAAFCQKAFYDELVSVLATLRQDQQSSHQEGPLSPFATEVIPDVTTAFSSTRGFAEKLMAALKWLIEHRLAVIQRLQTAFPTSVPSASWWVCVAVAHRVMAEIAYFMKKLLSMEKGPNRVSEQVQELCKLALIMADVVGARRDLWESRNPDEACAAGSFQLTFQNAQQFIQNEGGPLAIEMFDTLRGVERLHIAKSVAHFAVDLIAGVATIAQDGRHYCAEDVGVLVNPPVVMPIEVCEMGQEAFVKLLCEQEARLRETFSDEEIKTIQSEYEEFVLAVSREPILGGVLKEHNRDTDVSFAWSCVNGRFRMLQEFVGGLASVVPDVSAGTLAADLTWLNWEKPDYRQTMIDFSLEGILHAKQKMKVELVDVHSLQSAASSTADGSMLGSTPATPDVDLASSSPAAAVAAAAAASLGANLGSIPLPTATMAMPLGMQSTITAQDIASLSGMAMPKTGSTSSSSGSANGTDQHYMLV</sequence>
<evidence type="ECO:0000313" key="3">
    <source>
        <dbReference type="Proteomes" id="UP000002640"/>
    </source>
</evidence>
<reference evidence="2 3" key="1">
    <citation type="journal article" date="2006" name="Science">
        <title>Phytophthora genome sequences uncover evolutionary origins and mechanisms of pathogenesis.</title>
        <authorList>
            <person name="Tyler B.M."/>
            <person name="Tripathy S."/>
            <person name="Zhang X."/>
            <person name="Dehal P."/>
            <person name="Jiang R.H."/>
            <person name="Aerts A."/>
            <person name="Arredondo F.D."/>
            <person name="Baxter L."/>
            <person name="Bensasson D."/>
            <person name="Beynon J.L."/>
            <person name="Chapman J."/>
            <person name="Damasceno C.M."/>
            <person name="Dorrance A.E."/>
            <person name="Dou D."/>
            <person name="Dickerman A.W."/>
            <person name="Dubchak I.L."/>
            <person name="Garbelotto M."/>
            <person name="Gijzen M."/>
            <person name="Gordon S.G."/>
            <person name="Govers F."/>
            <person name="Grunwald N.J."/>
            <person name="Huang W."/>
            <person name="Ivors K.L."/>
            <person name="Jones R.W."/>
            <person name="Kamoun S."/>
            <person name="Krampis K."/>
            <person name="Lamour K.H."/>
            <person name="Lee M.K."/>
            <person name="McDonald W.H."/>
            <person name="Medina M."/>
            <person name="Meijer H.J."/>
            <person name="Nordberg E.K."/>
            <person name="Maclean D.J."/>
            <person name="Ospina-Giraldo M.D."/>
            <person name="Morris P.F."/>
            <person name="Phuntumart V."/>
            <person name="Putnam N.H."/>
            <person name="Rash S."/>
            <person name="Rose J.K."/>
            <person name="Sakihama Y."/>
            <person name="Salamov A.A."/>
            <person name="Savidor A."/>
            <person name="Scheuring C.F."/>
            <person name="Smith B.M."/>
            <person name="Sobral B.W."/>
            <person name="Terry A."/>
            <person name="Torto-Alalibo T.A."/>
            <person name="Win J."/>
            <person name="Xu Z."/>
            <person name="Zhang H."/>
            <person name="Grigoriev I.V."/>
            <person name="Rokhsar D.S."/>
            <person name="Boore J.L."/>
        </authorList>
    </citation>
    <scope>NUCLEOTIDE SEQUENCE [LARGE SCALE GENOMIC DNA]</scope>
    <source>
        <strain evidence="2 3">P6497</strain>
    </source>
</reference>
<feature type="compositionally biased region" description="Low complexity" evidence="1">
    <location>
        <begin position="861"/>
        <end position="870"/>
    </location>
</feature>
<dbReference type="AlphaFoldDB" id="G4YSR2"/>
<keyword evidence="3" id="KW-1185">Reference proteome</keyword>
<dbReference type="EMBL" id="JH159152">
    <property type="protein sequence ID" value="EGZ24184.1"/>
    <property type="molecule type" value="Genomic_DNA"/>
</dbReference>
<organism evidence="2 3">
    <name type="scientific">Phytophthora sojae (strain P6497)</name>
    <name type="common">Soybean stem and root rot agent</name>
    <name type="synonym">Phytophthora megasperma f. sp. glycines</name>
    <dbReference type="NCBI Taxonomy" id="1094619"/>
    <lineage>
        <taxon>Eukaryota</taxon>
        <taxon>Sar</taxon>
        <taxon>Stramenopiles</taxon>
        <taxon>Oomycota</taxon>
        <taxon>Peronosporomycetes</taxon>
        <taxon>Peronosporales</taxon>
        <taxon>Peronosporaceae</taxon>
        <taxon>Phytophthora</taxon>
    </lineage>
</organism>
<gene>
    <name evidence="2" type="ORF">PHYSODRAFT_296338</name>
</gene>
<feature type="region of interest" description="Disordered" evidence="1">
    <location>
        <begin position="857"/>
        <end position="881"/>
    </location>
</feature>
<dbReference type="PANTHER" id="PTHR37067">
    <property type="entry name" value="PX DOMAIN-CONTAINING PROTEIN"/>
    <property type="match status" value="1"/>
</dbReference>
<dbReference type="GeneID" id="20641360"/>
<name>G4YSR2_PHYSP</name>
<dbReference type="KEGG" id="psoj:PHYSODRAFT_296338"/>
<dbReference type="InParanoid" id="G4YSR2"/>
<dbReference type="PANTHER" id="PTHR37067:SF3">
    <property type="entry name" value="PX DOMAIN-CONTAINING PROTEIN"/>
    <property type="match status" value="1"/>
</dbReference>
<evidence type="ECO:0000313" key="2">
    <source>
        <dbReference type="EMBL" id="EGZ24184.1"/>
    </source>
</evidence>
<evidence type="ECO:0000256" key="1">
    <source>
        <dbReference type="SAM" id="MobiDB-lite"/>
    </source>
</evidence>
<dbReference type="STRING" id="1094619.G4YSR2"/>
<accession>G4YSR2</accession>